<evidence type="ECO:0000256" key="3">
    <source>
        <dbReference type="ARBA" id="ARBA00023237"/>
    </source>
</evidence>
<name>A0A3B7MQD8_9BACT</name>
<dbReference type="InterPro" id="IPR041700">
    <property type="entry name" value="OMP_b-brl_3"/>
</dbReference>
<dbReference type="InterPro" id="IPR008969">
    <property type="entry name" value="CarboxyPept-like_regulatory"/>
</dbReference>
<dbReference type="Gene3D" id="2.170.130.10">
    <property type="entry name" value="TonB-dependent receptor, plug domain"/>
    <property type="match status" value="1"/>
</dbReference>
<organism evidence="6 7">
    <name type="scientific">Paraflavitalea soli</name>
    <dbReference type="NCBI Taxonomy" id="2315862"/>
    <lineage>
        <taxon>Bacteria</taxon>
        <taxon>Pseudomonadati</taxon>
        <taxon>Bacteroidota</taxon>
        <taxon>Chitinophagia</taxon>
        <taxon>Chitinophagales</taxon>
        <taxon>Chitinophagaceae</taxon>
        <taxon>Paraflavitalea</taxon>
    </lineage>
</organism>
<dbReference type="RefSeq" id="WP_119049640.1">
    <property type="nucleotide sequence ID" value="NZ_CP032157.1"/>
</dbReference>
<dbReference type="InterPro" id="IPR012910">
    <property type="entry name" value="Plug_dom"/>
</dbReference>
<evidence type="ECO:0000259" key="5">
    <source>
        <dbReference type="Pfam" id="PF14905"/>
    </source>
</evidence>
<feature type="domain" description="TonB-dependent receptor plug" evidence="4">
    <location>
        <begin position="173"/>
        <end position="241"/>
    </location>
</feature>
<evidence type="ECO:0000256" key="1">
    <source>
        <dbReference type="ARBA" id="ARBA00004442"/>
    </source>
</evidence>
<proteinExistence type="predicted"/>
<evidence type="ECO:0000313" key="6">
    <source>
        <dbReference type="EMBL" id="AXY73805.1"/>
    </source>
</evidence>
<sequence length="857" mass="95601">MKNIGSLLAFVCLVINIQAQERNRPAGEHKGGEANGHLYGRVVDGKTNKGVEAASVRLFIILKDNTGQSRDSLAGGMLTKPNGDFSVENLPTFAAYRLNITAIGFKEINQQVTFHRKASGGGAIEQDLGNIKLEQDAATLGVVTVVGQKPALQMGIDRKFFDVDKSLTAAGGTAIDVMKNIPSVSVDVDGNVTLRNSSPQIFVDGRPTILTLDQIPADNIERVELITNPSAKFDAASTGGVINVILKKNKKLGLNGLASIGAGYPDILNGNLTLNLRQNKFNFFASGNYNQSGGIAKSKSFRQNRKAGIATDYFNQQSEGDRLRKFGSVRFGVDYFMDNRNTFTISQNFVTGKESNDETQDQRYTNLNNELTQYGDRLANSSNNFNRSNTQFLYKHKFSESGKELNADISYNTGGGTNNSLITNHYYKPDGTPAANTNIVRNDGNDDNDQVTVQVDFTDPKGEHTKFETGLRSYINNYRSQFNAFSVANGTETKLSLSNNYKYREMVNAAYATYSSKLGPVSYQLGLRAEYSKFDGELIDSAKKFGYTYPEKIDNIFDALFPSLFITKALSESQDIQVNYTRRIRRPNFWQMNPFVDINDPLNLRQGNPSLKPEFTNSFEFNYNKTYSSGSFLGVVYYRHTDGEITQFSDTISAQQYEQLNNAAVDPNAILSTFINANTENVWGSELTLQQKIGKNFDFTPTVSMQYTKVNAKLEKIDLSNEGFNWEAKLIANYRIASKNKIFDKLSFQTIGEYESPEILPQGKRKDQLSVDAALRKDFLKGNKGTLTFSVNDVFNSRRWGTIYDTENFYQDSYRRRNVRSFRITFTYKFGKADFNLFKRKGGGEGSGNEEGGGDRG</sequence>
<evidence type="ECO:0000313" key="7">
    <source>
        <dbReference type="Proteomes" id="UP000263900"/>
    </source>
</evidence>
<dbReference type="PANTHER" id="PTHR40980">
    <property type="entry name" value="PLUG DOMAIN-CONTAINING PROTEIN"/>
    <property type="match status" value="1"/>
</dbReference>
<dbReference type="Pfam" id="PF07715">
    <property type="entry name" value="Plug"/>
    <property type="match status" value="1"/>
</dbReference>
<dbReference type="InterPro" id="IPR037066">
    <property type="entry name" value="Plug_dom_sf"/>
</dbReference>
<dbReference type="OrthoDB" id="905812at2"/>
<feature type="domain" description="Outer membrane protein beta-barrel" evidence="5">
    <location>
        <begin position="396"/>
        <end position="828"/>
    </location>
</feature>
<protein>
    <submittedName>
        <fullName evidence="6">TonB-dependent receptor</fullName>
    </submittedName>
</protein>
<dbReference type="SUPFAM" id="SSF49464">
    <property type="entry name" value="Carboxypeptidase regulatory domain-like"/>
    <property type="match status" value="1"/>
</dbReference>
<dbReference type="InterPro" id="IPR036942">
    <property type="entry name" value="Beta-barrel_TonB_sf"/>
</dbReference>
<dbReference type="Proteomes" id="UP000263900">
    <property type="component" value="Chromosome"/>
</dbReference>
<dbReference type="Pfam" id="PF14905">
    <property type="entry name" value="OMP_b-brl_3"/>
    <property type="match status" value="1"/>
</dbReference>
<dbReference type="PANTHER" id="PTHR40980:SF4">
    <property type="entry name" value="TONB-DEPENDENT RECEPTOR-LIKE BETA-BARREL DOMAIN-CONTAINING PROTEIN"/>
    <property type="match status" value="1"/>
</dbReference>
<dbReference type="EMBL" id="CP032157">
    <property type="protein sequence ID" value="AXY73805.1"/>
    <property type="molecule type" value="Genomic_DNA"/>
</dbReference>
<dbReference type="KEGG" id="pseg:D3H65_07360"/>
<keyword evidence="2" id="KW-0472">Membrane</keyword>
<evidence type="ECO:0000256" key="2">
    <source>
        <dbReference type="ARBA" id="ARBA00023136"/>
    </source>
</evidence>
<keyword evidence="6" id="KW-0675">Receptor</keyword>
<dbReference type="Gene3D" id="2.40.170.20">
    <property type="entry name" value="TonB-dependent receptor, beta-barrel domain"/>
    <property type="match status" value="1"/>
</dbReference>
<gene>
    <name evidence="6" type="ORF">D3H65_07360</name>
</gene>
<accession>A0A3B7MQD8</accession>
<reference evidence="6 7" key="1">
    <citation type="submission" date="2018-09" db="EMBL/GenBank/DDBJ databases">
        <title>Genome sequencing of strain 6GH32-13.</title>
        <authorList>
            <person name="Weon H.-Y."/>
            <person name="Heo J."/>
            <person name="Kwon S.-W."/>
        </authorList>
    </citation>
    <scope>NUCLEOTIDE SEQUENCE [LARGE SCALE GENOMIC DNA]</scope>
    <source>
        <strain evidence="6 7">5GH32-13</strain>
    </source>
</reference>
<evidence type="ECO:0000259" key="4">
    <source>
        <dbReference type="Pfam" id="PF07715"/>
    </source>
</evidence>
<dbReference type="GO" id="GO:0009279">
    <property type="term" value="C:cell outer membrane"/>
    <property type="evidence" value="ECO:0007669"/>
    <property type="project" value="UniProtKB-SubCell"/>
</dbReference>
<keyword evidence="3" id="KW-0998">Cell outer membrane</keyword>
<comment type="subcellular location">
    <subcellularLocation>
        <location evidence="1">Cell outer membrane</location>
    </subcellularLocation>
</comment>
<dbReference type="AlphaFoldDB" id="A0A3B7MQD8"/>
<dbReference type="SUPFAM" id="SSF56935">
    <property type="entry name" value="Porins"/>
    <property type="match status" value="1"/>
</dbReference>
<keyword evidence="7" id="KW-1185">Reference proteome</keyword>